<feature type="compositionally biased region" description="Polar residues" evidence="1">
    <location>
        <begin position="1"/>
        <end position="28"/>
    </location>
</feature>
<dbReference type="Proteomes" id="UP000558488">
    <property type="component" value="Unassembled WGS sequence"/>
</dbReference>
<sequence length="155" mass="17354">MKEKSNAANSGTRVLCPSSQWTQRSSCVPSPKRTELPRRQQSGRRKLKATQGTEVPTWSHLKKLKAEVEATSLIMFLLMRASVSFQSSAKSCAASPRTLSKSTPATKETHLVAKNINMPIILISHFVVLHWHCCYYLFSSQSFALDIQVLKITCM</sequence>
<comment type="caution">
    <text evidence="2">The sequence shown here is derived from an EMBL/GenBank/DDBJ whole genome shotgun (WGS) entry which is preliminary data.</text>
</comment>
<reference evidence="2 3" key="1">
    <citation type="journal article" date="2020" name="Nature">
        <title>Six reference-quality genomes reveal evolution of bat adaptations.</title>
        <authorList>
            <person name="Jebb D."/>
            <person name="Huang Z."/>
            <person name="Pippel M."/>
            <person name="Hughes G.M."/>
            <person name="Lavrichenko K."/>
            <person name="Devanna P."/>
            <person name="Winkler S."/>
            <person name="Jermiin L.S."/>
            <person name="Skirmuntt E.C."/>
            <person name="Katzourakis A."/>
            <person name="Burkitt-Gray L."/>
            <person name="Ray D.A."/>
            <person name="Sullivan K.A.M."/>
            <person name="Roscito J.G."/>
            <person name="Kirilenko B.M."/>
            <person name="Davalos L.M."/>
            <person name="Corthals A.P."/>
            <person name="Power M.L."/>
            <person name="Jones G."/>
            <person name="Ransome R.D."/>
            <person name="Dechmann D.K.N."/>
            <person name="Locatelli A.G."/>
            <person name="Puechmaille S.J."/>
            <person name="Fedrigo O."/>
            <person name="Jarvis E.D."/>
            <person name="Hiller M."/>
            <person name="Vernes S.C."/>
            <person name="Myers E.W."/>
            <person name="Teeling E.C."/>
        </authorList>
    </citation>
    <scope>NUCLEOTIDE SEQUENCE [LARGE SCALE GENOMIC DNA]</scope>
    <source>
        <strain evidence="2">MPipKuh1</strain>
        <tissue evidence="2">Flight muscle</tissue>
    </source>
</reference>
<evidence type="ECO:0000256" key="1">
    <source>
        <dbReference type="SAM" id="MobiDB-lite"/>
    </source>
</evidence>
<protein>
    <submittedName>
        <fullName evidence="2">Uncharacterized protein</fullName>
    </submittedName>
</protein>
<proteinExistence type="predicted"/>
<feature type="region of interest" description="Disordered" evidence="1">
    <location>
        <begin position="1"/>
        <end position="52"/>
    </location>
</feature>
<gene>
    <name evidence="2" type="ORF">mPipKuh1_009561</name>
</gene>
<evidence type="ECO:0000313" key="2">
    <source>
        <dbReference type="EMBL" id="KAF6374342.1"/>
    </source>
</evidence>
<name>A0A7J7ZJB2_PIPKU</name>
<organism evidence="2 3">
    <name type="scientific">Pipistrellus kuhlii</name>
    <name type="common">Kuhl's pipistrelle</name>
    <dbReference type="NCBI Taxonomy" id="59472"/>
    <lineage>
        <taxon>Eukaryota</taxon>
        <taxon>Metazoa</taxon>
        <taxon>Chordata</taxon>
        <taxon>Craniata</taxon>
        <taxon>Vertebrata</taxon>
        <taxon>Euteleostomi</taxon>
        <taxon>Mammalia</taxon>
        <taxon>Eutheria</taxon>
        <taxon>Laurasiatheria</taxon>
        <taxon>Chiroptera</taxon>
        <taxon>Yangochiroptera</taxon>
        <taxon>Vespertilionidae</taxon>
        <taxon>Pipistrellus</taxon>
    </lineage>
</organism>
<dbReference type="AlphaFoldDB" id="A0A7J7ZJB2"/>
<keyword evidence="3" id="KW-1185">Reference proteome</keyword>
<evidence type="ECO:0000313" key="3">
    <source>
        <dbReference type="Proteomes" id="UP000558488"/>
    </source>
</evidence>
<dbReference type="EMBL" id="JACAGB010000003">
    <property type="protein sequence ID" value="KAF6374342.1"/>
    <property type="molecule type" value="Genomic_DNA"/>
</dbReference>
<accession>A0A7J7ZJB2</accession>